<keyword evidence="2" id="KW-0229">DNA integration</keyword>
<keyword evidence="3" id="KW-0238">DNA-binding</keyword>
<evidence type="ECO:0000256" key="4">
    <source>
        <dbReference type="ARBA" id="ARBA00023172"/>
    </source>
</evidence>
<gene>
    <name evidence="6" type="ORF">D6C00_08445</name>
</gene>
<dbReference type="Gene3D" id="1.10.443.10">
    <property type="entry name" value="Intergrase catalytic core"/>
    <property type="match status" value="1"/>
</dbReference>
<sequence length="405" mass="46465">MALTDTKLRNLKPKEKPHSFSDGGGLFIEVMPSGKRVWRLRYRLKGRQEKVTLGEYPYFSLGDARKWREECRALVAKGESPMRANREAKAAEKEPDTVEAFSQIWLREVVEKTTAEPRNVKRVVNKDIIPALGNKRLSEVSVTDILRITDKIKARGADQSALLTRNVLKRLFAYAIARQKATFNPAAAVEARFIAQAKSRDVSLSSEEVGKLLRAIYTSNMRRTHKLGLHLLILCMVRKSELIEAKWEEIDFEKAEWCIPAHRMKKEKPHIVYLSRQALAMFEELKALASTSPYVMPSRGNLQRPISKSTLNTAIRALDLDIRDFVIHDFRRTASTHLHEAGFNTDWIEKALAHEQKGVRGIYNRAEYSGQRREMMQWWADFVDAQIEEGRKVIIGQFGKEFQAS</sequence>
<dbReference type="GO" id="GO:0015074">
    <property type="term" value="P:DNA integration"/>
    <property type="evidence" value="ECO:0007669"/>
    <property type="project" value="UniProtKB-KW"/>
</dbReference>
<dbReference type="InterPro" id="IPR013762">
    <property type="entry name" value="Integrase-like_cat_sf"/>
</dbReference>
<dbReference type="SUPFAM" id="SSF56349">
    <property type="entry name" value="DNA breaking-rejoining enzymes"/>
    <property type="match status" value="1"/>
</dbReference>
<comment type="caution">
    <text evidence="6">The sequence shown here is derived from an EMBL/GenBank/DDBJ whole genome shotgun (WGS) entry which is preliminary data.</text>
</comment>
<dbReference type="Pfam" id="PF22022">
    <property type="entry name" value="Phage_int_M"/>
    <property type="match status" value="1"/>
</dbReference>
<dbReference type="InterPro" id="IPR002104">
    <property type="entry name" value="Integrase_catalytic"/>
</dbReference>
<evidence type="ECO:0000313" key="6">
    <source>
        <dbReference type="EMBL" id="RRQ21973.1"/>
    </source>
</evidence>
<dbReference type="Pfam" id="PF13356">
    <property type="entry name" value="Arm-DNA-bind_3"/>
    <property type="match status" value="1"/>
</dbReference>
<keyword evidence="7" id="KW-1185">Reference proteome</keyword>
<dbReference type="Pfam" id="PF00589">
    <property type="entry name" value="Phage_integrase"/>
    <property type="match status" value="1"/>
</dbReference>
<organism evidence="6 7">
    <name type="scientific">Thiohalobacter thiocyanaticus</name>
    <dbReference type="NCBI Taxonomy" id="585455"/>
    <lineage>
        <taxon>Bacteria</taxon>
        <taxon>Pseudomonadati</taxon>
        <taxon>Pseudomonadota</taxon>
        <taxon>Gammaproteobacteria</taxon>
        <taxon>Thiohalobacterales</taxon>
        <taxon>Thiohalobacteraceae</taxon>
        <taxon>Thiohalobacter</taxon>
    </lineage>
</organism>
<dbReference type="Proteomes" id="UP000287798">
    <property type="component" value="Unassembled WGS sequence"/>
</dbReference>
<dbReference type="InterPro" id="IPR010998">
    <property type="entry name" value="Integrase_recombinase_N"/>
</dbReference>
<reference evidence="6 7" key="1">
    <citation type="journal article" date="2010" name="Int. J. Syst. Evol. Microbiol.">
        <title>Thiohalobacter thiocyanaticus gen. nov., sp. nov., a moderately halophilic, sulfur-oxidizing gammaproteobacterium from hypersaline lakes, that utilizes thiocyanate.</title>
        <authorList>
            <person name="Sorokin D.Y."/>
            <person name="Kovaleva O.L."/>
            <person name="Tourova T.P."/>
            <person name="Muyzer G."/>
        </authorList>
    </citation>
    <scope>NUCLEOTIDE SEQUENCE [LARGE SCALE GENOMIC DNA]</scope>
    <source>
        <strain evidence="6 7">Hrh1</strain>
    </source>
</reference>
<evidence type="ECO:0000259" key="5">
    <source>
        <dbReference type="PROSITE" id="PS51898"/>
    </source>
</evidence>
<dbReference type="PROSITE" id="PS51898">
    <property type="entry name" value="TYR_RECOMBINASE"/>
    <property type="match status" value="1"/>
</dbReference>
<dbReference type="CDD" id="cd00801">
    <property type="entry name" value="INT_P4_C"/>
    <property type="match status" value="1"/>
</dbReference>
<evidence type="ECO:0000313" key="7">
    <source>
        <dbReference type="Proteomes" id="UP000287798"/>
    </source>
</evidence>
<dbReference type="InterPro" id="IPR050808">
    <property type="entry name" value="Phage_Integrase"/>
</dbReference>
<dbReference type="InterPro" id="IPR025166">
    <property type="entry name" value="Integrase_DNA_bind_dom"/>
</dbReference>
<dbReference type="InterPro" id="IPR053876">
    <property type="entry name" value="Phage_int_M"/>
</dbReference>
<evidence type="ECO:0000256" key="1">
    <source>
        <dbReference type="ARBA" id="ARBA00008857"/>
    </source>
</evidence>
<dbReference type="EMBL" id="QZMU01000001">
    <property type="protein sequence ID" value="RRQ21973.1"/>
    <property type="molecule type" value="Genomic_DNA"/>
</dbReference>
<dbReference type="GO" id="GO:0006310">
    <property type="term" value="P:DNA recombination"/>
    <property type="evidence" value="ECO:0007669"/>
    <property type="project" value="UniProtKB-KW"/>
</dbReference>
<dbReference type="GO" id="GO:0003677">
    <property type="term" value="F:DNA binding"/>
    <property type="evidence" value="ECO:0007669"/>
    <property type="project" value="UniProtKB-KW"/>
</dbReference>
<feature type="domain" description="Tyr recombinase" evidence="5">
    <location>
        <begin position="199"/>
        <end position="376"/>
    </location>
</feature>
<comment type="similarity">
    <text evidence="1">Belongs to the 'phage' integrase family.</text>
</comment>
<dbReference type="OrthoDB" id="9795573at2"/>
<dbReference type="PANTHER" id="PTHR30629">
    <property type="entry name" value="PROPHAGE INTEGRASE"/>
    <property type="match status" value="1"/>
</dbReference>
<accession>A0A426QJP0</accession>
<dbReference type="AlphaFoldDB" id="A0A426QJP0"/>
<proteinExistence type="inferred from homology"/>
<dbReference type="PANTHER" id="PTHR30629:SF2">
    <property type="entry name" value="PROPHAGE INTEGRASE INTS-RELATED"/>
    <property type="match status" value="1"/>
</dbReference>
<protein>
    <submittedName>
        <fullName evidence="6">DUF4102 domain-containing protein</fullName>
    </submittedName>
</protein>
<dbReference type="RefSeq" id="WP_125181314.1">
    <property type="nucleotide sequence ID" value="NZ_QZMU01000001.1"/>
</dbReference>
<evidence type="ECO:0000256" key="2">
    <source>
        <dbReference type="ARBA" id="ARBA00022908"/>
    </source>
</evidence>
<keyword evidence="4" id="KW-0233">DNA recombination</keyword>
<dbReference type="InterPro" id="IPR038488">
    <property type="entry name" value="Integrase_DNA-bd_sf"/>
</dbReference>
<evidence type="ECO:0000256" key="3">
    <source>
        <dbReference type="ARBA" id="ARBA00023125"/>
    </source>
</evidence>
<dbReference type="Gene3D" id="1.10.150.130">
    <property type="match status" value="1"/>
</dbReference>
<dbReference type="Gene3D" id="3.30.160.390">
    <property type="entry name" value="Integrase, DNA-binding domain"/>
    <property type="match status" value="1"/>
</dbReference>
<name>A0A426QJP0_9GAMM</name>
<dbReference type="InterPro" id="IPR011010">
    <property type="entry name" value="DNA_brk_join_enz"/>
</dbReference>